<dbReference type="EMBL" id="GEEE01018675">
    <property type="protein sequence ID" value="JAP44550.1"/>
    <property type="molecule type" value="Transcribed_RNA"/>
</dbReference>
<protein>
    <submittedName>
        <fullName evidence="1">Uncharacterized protein</fullName>
    </submittedName>
</protein>
<evidence type="ECO:0000313" key="1">
    <source>
        <dbReference type="EMBL" id="JAP44550.1"/>
    </source>
</evidence>
<gene>
    <name evidence="1" type="ORF">TR168223</name>
</gene>
<name>A0A0X3NZK0_SCHSO</name>
<sequence length="123" mass="13522">MVQIITPPWRRDGVNCTMPSSPLHSKSSDAHAVNTRTGLMTITYPVISRFGQQFNVRGVICTNGQSKSLIIRQNIGITGQVNFAVHSKRGRSAPSDTSSNSIFPSAITKRNDLLIPEHNQIFC</sequence>
<accession>A0A0X3NZK0</accession>
<organism evidence="1">
    <name type="scientific">Schistocephalus solidus</name>
    <name type="common">Tapeworm</name>
    <dbReference type="NCBI Taxonomy" id="70667"/>
    <lineage>
        <taxon>Eukaryota</taxon>
        <taxon>Metazoa</taxon>
        <taxon>Spiralia</taxon>
        <taxon>Lophotrochozoa</taxon>
        <taxon>Platyhelminthes</taxon>
        <taxon>Cestoda</taxon>
        <taxon>Eucestoda</taxon>
        <taxon>Diphyllobothriidea</taxon>
        <taxon>Diphyllobothriidae</taxon>
        <taxon>Schistocephalus</taxon>
    </lineage>
</organism>
<proteinExistence type="predicted"/>
<dbReference type="AlphaFoldDB" id="A0A0X3NZK0"/>
<reference evidence="1" key="1">
    <citation type="submission" date="2016-01" db="EMBL/GenBank/DDBJ databases">
        <title>Reference transcriptome for the parasite Schistocephalus solidus: insights into the molecular evolution of parasitism.</title>
        <authorList>
            <person name="Hebert F.O."/>
            <person name="Grambauer S."/>
            <person name="Barber I."/>
            <person name="Landry C.R."/>
            <person name="Aubin-Horth N."/>
        </authorList>
    </citation>
    <scope>NUCLEOTIDE SEQUENCE</scope>
</reference>